<feature type="transmembrane region" description="Helical" evidence="6">
    <location>
        <begin position="2450"/>
        <end position="2471"/>
    </location>
</feature>
<feature type="repeat" description="ANK" evidence="4">
    <location>
        <begin position="1434"/>
        <end position="1466"/>
    </location>
</feature>
<dbReference type="PANTHER" id="PTHR24171">
    <property type="entry name" value="ANKYRIN REPEAT DOMAIN-CONTAINING PROTEIN 39-RELATED"/>
    <property type="match status" value="1"/>
</dbReference>
<proteinExistence type="predicted"/>
<dbReference type="Pfam" id="PF07857">
    <property type="entry name" value="TMEM144"/>
    <property type="match status" value="2"/>
</dbReference>
<feature type="compositionally biased region" description="Low complexity" evidence="5">
    <location>
        <begin position="2622"/>
        <end position="2633"/>
    </location>
</feature>
<dbReference type="EMBL" id="LSRX01000005">
    <property type="protein sequence ID" value="OLQ15280.1"/>
    <property type="molecule type" value="Genomic_DNA"/>
</dbReference>
<feature type="region of interest" description="Disordered" evidence="5">
    <location>
        <begin position="197"/>
        <end position="221"/>
    </location>
</feature>
<feature type="chain" id="PRO_5012615834" evidence="7">
    <location>
        <begin position="26"/>
        <end position="2831"/>
    </location>
</feature>
<feature type="region of interest" description="Disordered" evidence="5">
    <location>
        <begin position="2601"/>
        <end position="2634"/>
    </location>
</feature>
<feature type="transmembrane region" description="Helical" evidence="6">
    <location>
        <begin position="2364"/>
        <end position="2386"/>
    </location>
</feature>
<dbReference type="CDD" id="cd17039">
    <property type="entry name" value="Ubl_ubiquitin_like"/>
    <property type="match status" value="1"/>
</dbReference>
<dbReference type="PROSITE" id="PS50088">
    <property type="entry name" value="ANK_REPEAT"/>
    <property type="match status" value="8"/>
</dbReference>
<protein>
    <submittedName>
        <fullName evidence="9">Ankyrin-3</fullName>
    </submittedName>
</protein>
<dbReference type="PROSITE" id="PS00018">
    <property type="entry name" value="EF_HAND_1"/>
    <property type="match status" value="1"/>
</dbReference>
<gene>
    <name evidence="9" type="primary">Ank3</name>
    <name evidence="9" type="ORF">AK812_SmicGene535</name>
</gene>
<feature type="repeat" description="ANK" evidence="4">
    <location>
        <begin position="1638"/>
        <end position="1670"/>
    </location>
</feature>
<feature type="repeat" description="ANK" evidence="4">
    <location>
        <begin position="1605"/>
        <end position="1637"/>
    </location>
</feature>
<evidence type="ECO:0000256" key="6">
    <source>
        <dbReference type="SAM" id="Phobius"/>
    </source>
</evidence>
<dbReference type="InterPro" id="IPR011992">
    <property type="entry name" value="EF-hand-dom_pair"/>
</dbReference>
<dbReference type="InterPro" id="IPR002110">
    <property type="entry name" value="Ankyrin_rpt"/>
</dbReference>
<organism evidence="9 10">
    <name type="scientific">Symbiodinium microadriaticum</name>
    <name type="common">Dinoflagellate</name>
    <name type="synonym">Zooxanthella microadriatica</name>
    <dbReference type="NCBI Taxonomy" id="2951"/>
    <lineage>
        <taxon>Eukaryota</taxon>
        <taxon>Sar</taxon>
        <taxon>Alveolata</taxon>
        <taxon>Dinophyceae</taxon>
        <taxon>Suessiales</taxon>
        <taxon>Symbiodiniaceae</taxon>
        <taxon>Symbiodinium</taxon>
    </lineage>
</organism>
<dbReference type="SUPFAM" id="SSF48403">
    <property type="entry name" value="Ankyrin repeat"/>
    <property type="match status" value="2"/>
</dbReference>
<feature type="transmembrane region" description="Helical" evidence="6">
    <location>
        <begin position="294"/>
        <end position="315"/>
    </location>
</feature>
<dbReference type="PRINTS" id="PR01415">
    <property type="entry name" value="ANKYRIN"/>
</dbReference>
<evidence type="ECO:0000256" key="5">
    <source>
        <dbReference type="SAM" id="MobiDB-lite"/>
    </source>
</evidence>
<evidence type="ECO:0000256" key="1">
    <source>
        <dbReference type="ARBA" id="ARBA00022737"/>
    </source>
</evidence>
<feature type="domain" description="EF-hand" evidence="8">
    <location>
        <begin position="1928"/>
        <end position="1963"/>
    </location>
</feature>
<dbReference type="SMART" id="SM00248">
    <property type="entry name" value="ANK"/>
    <property type="match status" value="13"/>
</dbReference>
<dbReference type="PROSITE" id="PS50297">
    <property type="entry name" value="ANK_REP_REGION"/>
    <property type="match status" value="7"/>
</dbReference>
<feature type="transmembrane region" description="Helical" evidence="6">
    <location>
        <begin position="2398"/>
        <end position="2419"/>
    </location>
</feature>
<dbReference type="GO" id="GO:0005509">
    <property type="term" value="F:calcium ion binding"/>
    <property type="evidence" value="ECO:0007669"/>
    <property type="project" value="InterPro"/>
</dbReference>
<feature type="transmembrane region" description="Helical" evidence="6">
    <location>
        <begin position="2491"/>
        <end position="2510"/>
    </location>
</feature>
<feature type="repeat" description="ANK" evidence="4">
    <location>
        <begin position="1401"/>
        <end position="1433"/>
    </location>
</feature>
<accession>A0A1Q9F6G6</accession>
<keyword evidence="6" id="KW-0472">Membrane</keyword>
<evidence type="ECO:0000313" key="10">
    <source>
        <dbReference type="Proteomes" id="UP000186817"/>
    </source>
</evidence>
<feature type="transmembrane region" description="Helical" evidence="6">
    <location>
        <begin position="2721"/>
        <end position="2739"/>
    </location>
</feature>
<keyword evidence="3 4" id="KW-0040">ANK repeat</keyword>
<evidence type="ECO:0000256" key="3">
    <source>
        <dbReference type="ARBA" id="ARBA00023043"/>
    </source>
</evidence>
<feature type="signal peptide" evidence="7">
    <location>
        <begin position="1"/>
        <end position="25"/>
    </location>
</feature>
<evidence type="ECO:0000259" key="8">
    <source>
        <dbReference type="PROSITE" id="PS50222"/>
    </source>
</evidence>
<dbReference type="InterPro" id="IPR036770">
    <property type="entry name" value="Ankyrin_rpt-contain_sf"/>
</dbReference>
<dbReference type="InterPro" id="IPR002048">
    <property type="entry name" value="EF_hand_dom"/>
</dbReference>
<evidence type="ECO:0000313" key="9">
    <source>
        <dbReference type="EMBL" id="OLQ15280.1"/>
    </source>
</evidence>
<dbReference type="OrthoDB" id="415824at2759"/>
<dbReference type="Pfam" id="PF12796">
    <property type="entry name" value="Ank_2"/>
    <property type="match status" value="3"/>
</dbReference>
<dbReference type="InterPro" id="IPR018247">
    <property type="entry name" value="EF_Hand_1_Ca_BS"/>
</dbReference>
<feature type="repeat" description="ANK" evidence="4">
    <location>
        <begin position="1342"/>
        <end position="1374"/>
    </location>
</feature>
<keyword evidence="6" id="KW-1133">Transmembrane helix</keyword>
<keyword evidence="7" id="KW-0732">Signal</keyword>
<dbReference type="PROSITE" id="PS50222">
    <property type="entry name" value="EF_HAND_2"/>
    <property type="match status" value="1"/>
</dbReference>
<dbReference type="Proteomes" id="UP000186817">
    <property type="component" value="Unassembled WGS sequence"/>
</dbReference>
<keyword evidence="1" id="KW-0677">Repeat</keyword>
<evidence type="ECO:0000256" key="2">
    <source>
        <dbReference type="ARBA" id="ARBA00022837"/>
    </source>
</evidence>
<feature type="transmembrane region" description="Helical" evidence="6">
    <location>
        <begin position="2425"/>
        <end position="2443"/>
    </location>
</feature>
<keyword evidence="6" id="KW-0812">Transmembrane</keyword>
<feature type="transmembrane region" description="Helical" evidence="6">
    <location>
        <begin position="2783"/>
        <end position="2805"/>
    </location>
</feature>
<dbReference type="SUPFAM" id="SSF47473">
    <property type="entry name" value="EF-hand"/>
    <property type="match status" value="1"/>
</dbReference>
<feature type="repeat" description="ANK" evidence="4">
    <location>
        <begin position="1309"/>
        <end position="1341"/>
    </location>
</feature>
<dbReference type="Pfam" id="PF00023">
    <property type="entry name" value="Ank"/>
    <property type="match status" value="1"/>
</dbReference>
<feature type="repeat" description="ANK" evidence="4">
    <location>
        <begin position="1671"/>
        <end position="1703"/>
    </location>
</feature>
<dbReference type="Gene3D" id="1.10.238.10">
    <property type="entry name" value="EF-hand"/>
    <property type="match status" value="1"/>
</dbReference>
<comment type="caution">
    <text evidence="9">The sequence shown here is derived from an EMBL/GenBank/DDBJ whole genome shotgun (WGS) entry which is preliminary data.</text>
</comment>
<sequence>MPAMATWQFRLQISFLLVVPFQVKSLGPLPRGVDAPVLKEPSVQEFWHFLRNYKEVPLREFDPSKSPPVPRFTNLDDETFQQLVRDGVPFVVDDCTKNFDQDAISEFDCKDFADRWPTGNMRAEYTPGQYHIYLKRAVLGVGNTRHALMPAFSICRVSSMFPSSRMGSFAALLVVVVSMLLSSASAFRTEPSAVVAPSRRGAAREHPPDTEVGTGPPVPGETPWLVPTENEGMEPRPPHWRGQRAVDWDEVQKDAPNAKEILIAVGGGTGAGTGTGSAKMDRDLIRRMRYQDKVVLVLMLVAYFIALMFTASLAYRQASNSSPVRFYGDPRVEDLMTDNSDADDFLHVFAQPPRSVQLCIQGMLPVPTLLAHLVDGSLEWQGCFYRHVFSVGLDLTPFIVHEEEGRSSGLEADEVETLRKFLREDANDLATVQLVKEVSWDRWEELATNIKHKIRQKGFDGLIHVSWRNTETLTVYKNRTWANFLHRGITRVLLALSVVGYMWYAPYMYFRQRGPEVHPKFKVDIDIESYWQLIGEKINECVLGVEFHVGSGALSSRTFAACQDPKWYSTVYPQRSHSEHMAGKKKIAGPYIWHVKDEEPLKTKREVQQHWRTPYFLESSLANRIEANESFEFWFSLAGGGTFTHSWGRAMGRPVAATALGSRRRKGTKKRFQKDLAALRIPRAPSKKKATFHLVYSTNWVCTEKIDQSMPPELQEVFHIAHRGKTGQGYADVIAVITEEIPLDEDLLKQLLTSLGGLRQNVGAESGCRVHIERQQPEVRIFGPVDSVALAESLLKELEEQCCEDVVLVWESLDTEADVERLQASLEPLASDHNVTLCIDKNLGLRVFGIKAAVKAASTELKELLEPQGLLGLEDRLQRRCVLNTSQVSQRLAARQPLCCEMTSLAFCSMLARAASEKGFEVRRWPVKDRSSWLAVGTAAKHREIAGPAAVMLHAWHGKYEKECIPAWDYYPVLEAVKSSGRLLYPSASLDQLHSEKRYTSALMPPTKFLQLRRTRNGVRAGSSSVREAAVRAMQELRAEAKSKGLSLENVVVKQGLSWGGYAVRRLRPEEVPDFLERRVAPKMPQEATELTVLLQAKIDLVGELRWTVVDGKLRGRGWTTLGNPRLGRPAITGGYKNEAMCRSALQRSGLAKDAAGRRQLEENLRSKVLFVYAPKYKEHFTKNWTHVDWRGSVLELGPDEFDALTSSGGSAVRALKERVRWATGIGIFRQSLVRHGCVLEENDKLDFPMDLQLVVTPCLTKMSAQDFEEMHRAVCVGDVHRLEAVLQKGHDPDAKDTARAGLDIKDSVGSTPLHIALNEKNLQVAGLLIEARAGLDIKDSDGSTPVQSALKEKNLELAGLLISAGAGISGAQREAFEPGNLEVANFMLQAGIDVNEPGDDGRTPLHWVCRCGHLMVLQVLLEARASMNVTDSRNATPLFLAADSGKVDTVQMLIQGEADLNQATASGTNALQIALGNRRLDIARLLVEAKAGWSSSPDSHQAPGLLIASEQLDWYMVRLLLDARASLDAVDALGRTALHHAFLNPQDVESMDMARLLIERTADVNKTLDAEGCAPLHWMSQAGRSDEVPFLVKAKADPNQKNSKGETSLHLASRSGHHEVVRQLLENGAETNLADARGRTPLLRAAELGHPEAVSLLLAYRADVGWADADSFTPLLEAAGRGNFECTRLLIQAGADVNRASLLTGATPLQIAQKHDKHAVARLLTVEEVVAEAAADAGGEIPQYLRVDLLVDKQGRAWLGERESWGADLVRNQEVQRMKCSNFTADAYCETTISMQFKGKKRWRIQAFPEIRHFLNASSFGDEQIYGGKQHVRWAPETEFTVGPGQCFVFPTGYLHETFVDPDTNDHKCYTASTFQFNHPRQVNLYRAFASRFSMSHYGMSEPCLQKISSYATLLLDGSRFKLPADEMADEAATLMKKIDTNGDGHFDAAELYDAYAESKKKAILSKGDFQYNWMRLLTPEQKKEFVREALAVWVEDAVQYHDLNRDKKVSLEELSYNFLHWSIVQARADSVRRLNGQRKSKAWAQEMIKQEQAYLGKYFCEDPAACPVLEELESYGQQLSAGDGMRIMIPRFNRFAQQIENVGMGSAASAKSGRKDKVTLVNTCATEQPQQGLLLFDSRCVAVEGLGDTFAVERWLQSGKVRSSFYSFGESAGIPAGMPREPNRHSHQRHIRSLDTFRAAVELCPETFLEIARTKQRRYRACKGVLLWLSKPKAAQAVHRKVRGMMEGEEGDEVINMAMAPEDLWCPGIPASRRTCESLSLLSIAAQSFSERSDEKYYPVDTAQPRTHEPPAWLLHEVHYFLVQGREGWRWSERKSHEQLEIGGQGTYFFCRGAALAPSLKMVFQVAYGLPIAGCMVFYGVQYVPAKLRSTYNGAVFQWFMASGALFTGLGLGVILVDDVPGGTQNGLLGGALVAVSNAIILHLKRTLGLFTGVVVYQAANLLTGYCVGRFGLLGAPLDPGKLPWLRDIGVVLLLISLQLVSISATISKQPEQRVRAMSMLSDPLIEVTEEDFAGCDPDTISFVMSESNADDLYLRIHELRSRSVSQPGLSRAASEQLGRRRTSMGARARAIFTLQGLEEEEAESSETLQRRRSWPPMKGSDSLGSLSGLGEQPRLSATSLASGSSEFGEDLPEAVDTTDLATQPEDLASQVSQTKPSPVLRGLGGILAVAAGVCRGLSPVPFAMWHRKHPNTQSACFVFPMALGVWASSTVIYLGYTSCKKMLHLRSPAKPSIRPAFLSGCLWAAGFACFAKSLDDIRYTATYMLSVIGPVLVSQLISVFVFKEIKERGQLRWFACSCFGCYMEEGML</sequence>
<keyword evidence="2" id="KW-0106">Calcium</keyword>
<evidence type="ECO:0000256" key="7">
    <source>
        <dbReference type="SAM" id="SignalP"/>
    </source>
</evidence>
<dbReference type="InterPro" id="IPR012435">
    <property type="entry name" value="TMEM144"/>
</dbReference>
<feature type="repeat" description="ANK" evidence="4">
    <location>
        <begin position="1572"/>
        <end position="1604"/>
    </location>
</feature>
<feature type="transmembrane region" description="Helical" evidence="6">
    <location>
        <begin position="166"/>
        <end position="187"/>
    </location>
</feature>
<name>A0A1Q9F6G6_SYMMI</name>
<dbReference type="Gene3D" id="1.25.40.20">
    <property type="entry name" value="Ankyrin repeat-containing domain"/>
    <property type="match status" value="4"/>
</dbReference>
<keyword evidence="10" id="KW-1185">Reference proteome</keyword>
<evidence type="ECO:0000256" key="4">
    <source>
        <dbReference type="PROSITE-ProRule" id="PRU00023"/>
    </source>
</evidence>
<reference evidence="9 10" key="1">
    <citation type="submission" date="2016-02" db="EMBL/GenBank/DDBJ databases">
        <title>Genome analysis of coral dinoflagellate symbionts highlights evolutionary adaptations to a symbiotic lifestyle.</title>
        <authorList>
            <person name="Aranda M."/>
            <person name="Li Y."/>
            <person name="Liew Y.J."/>
            <person name="Baumgarten S."/>
            <person name="Simakov O."/>
            <person name="Wilson M."/>
            <person name="Piel J."/>
            <person name="Ashoor H."/>
            <person name="Bougouffa S."/>
            <person name="Bajic V.B."/>
            <person name="Ryu T."/>
            <person name="Ravasi T."/>
            <person name="Bayer T."/>
            <person name="Micklem G."/>
            <person name="Kim H."/>
            <person name="Bhak J."/>
            <person name="Lajeunesse T.C."/>
            <person name="Voolstra C.R."/>
        </authorList>
    </citation>
    <scope>NUCLEOTIDE SEQUENCE [LARGE SCALE GENOMIC DNA]</scope>
    <source>
        <strain evidence="9 10">CCMP2467</strain>
    </source>
</reference>
<dbReference type="PANTHER" id="PTHR24171:SF9">
    <property type="entry name" value="ANKYRIN REPEAT DOMAIN-CONTAINING PROTEIN 39"/>
    <property type="match status" value="1"/>
</dbReference>